<dbReference type="AlphaFoldDB" id="A0A8S0WKR9"/>
<keyword evidence="4" id="KW-1185">Reference proteome</keyword>
<evidence type="ECO:0000313" key="4">
    <source>
        <dbReference type="Proteomes" id="UP001071230"/>
    </source>
</evidence>
<name>A0A8S0WKR9_9FIRM</name>
<dbReference type="Gene3D" id="3.40.50.12090">
    <property type="match status" value="2"/>
</dbReference>
<protein>
    <submittedName>
        <fullName evidence="3">Cell wall binding repeat 2-containing protein</fullName>
    </submittedName>
    <submittedName>
        <fullName evidence="2">Invasin/intimin cell-adhesions</fullName>
    </submittedName>
</protein>
<dbReference type="Proteomes" id="UP001071230">
    <property type="component" value="Unassembled WGS sequence"/>
</dbReference>
<evidence type="ECO:0000256" key="1">
    <source>
        <dbReference type="SAM" id="SignalP"/>
    </source>
</evidence>
<gene>
    <name evidence="2" type="ORF">DEACI_0180</name>
    <name evidence="3" type="ORF">DEACI_2215</name>
</gene>
<organism evidence="2">
    <name type="scientific">Acididesulfobacillus acetoxydans</name>
    <dbReference type="NCBI Taxonomy" id="1561005"/>
    <lineage>
        <taxon>Bacteria</taxon>
        <taxon>Bacillati</taxon>
        <taxon>Bacillota</taxon>
        <taxon>Clostridia</taxon>
        <taxon>Eubacteriales</taxon>
        <taxon>Peptococcaceae</taxon>
        <taxon>Acididesulfobacillus</taxon>
    </lineage>
</organism>
<accession>A0A8S0WKR9</accession>
<feature type="signal peptide" evidence="1">
    <location>
        <begin position="1"/>
        <end position="34"/>
    </location>
</feature>
<dbReference type="PANTHER" id="PTHR30032">
    <property type="entry name" value="N-ACETYLMURAMOYL-L-ALANINE AMIDASE-RELATED"/>
    <property type="match status" value="1"/>
</dbReference>
<evidence type="ECO:0000313" key="2">
    <source>
        <dbReference type="EMBL" id="CAA7599554.1"/>
    </source>
</evidence>
<dbReference type="EMBL" id="LR746496">
    <property type="protein sequence ID" value="CAA7599554.1"/>
    <property type="molecule type" value="Genomic_DNA"/>
</dbReference>
<dbReference type="SUPFAM" id="SSF49373">
    <property type="entry name" value="Invasin/intimin cell-adhesion fragments"/>
    <property type="match status" value="1"/>
</dbReference>
<dbReference type="InterPro" id="IPR008964">
    <property type="entry name" value="Invasin/intimin_cell_adhesion"/>
</dbReference>
<dbReference type="InterPro" id="IPR007253">
    <property type="entry name" value="Cell_wall-bd_2"/>
</dbReference>
<dbReference type="RefSeq" id="WP_240983347.1">
    <property type="nucleotide sequence ID" value="NZ_CDGJ01000065.1"/>
</dbReference>
<dbReference type="EMBL" id="CDGJ01000065">
    <property type="protein sequence ID" value="CEJ07749.1"/>
    <property type="molecule type" value="Genomic_DNA"/>
</dbReference>
<reference evidence="2" key="2">
    <citation type="submission" date="2020-01" db="EMBL/GenBank/DDBJ databases">
        <authorList>
            <person name="Hornung B."/>
        </authorList>
    </citation>
    <scope>NUCLEOTIDE SEQUENCE</scope>
    <source>
        <strain evidence="2">PacBioINE</strain>
    </source>
</reference>
<sequence length="638" mass="65515">MNLKKSLTKVLNYALISALILGSAVFGNPGSVLAAGGGGGGQPAAATVQTLDHLLFVTPGDSNLITGEVSSINLQLFDGTGEPFSGQVSASLTDAQGVVTDYPISGSNGWYSVTGVTPAHPGTYQLTITQLFNQYGKRYQAEGTVNVIDATATVLSGSLAVDDNTQVTAKLTGFDGAPLTNRAVTIDGSGVGSPSQTVTTLTDGTFSFSMTPSQTGTVNFIHGGVIVGSITVGAENAKVTTSGVLVLNEPSLITATLVDGKGNPLNNRTVQLDESALGLGNQTFTTLSDGTFHFNLTPTQMGTINFIYSGAVVGSIQVQPDFTMQPRLGGQSGNNAALSVEVAKEGWSAADSVILTRDDVLSDAMTAVPLSKKLDAPILMTGTSALDSGVLAEIKSLGATHIYIIGGTGAVSAGIQNELTGLGYTVERLGGTDRYATAAEIAARVGSRGTVYLAYGYGEPDALAADAFAAEQGNPILLTESGDLPASTQAELESLKPSSVILLGGTGVIDSSLQSFLSGRYAVERWGGVDRYGTEQEIFQNILDSQQVAQQYPLYISSALVSRADVAGGEPYGDALLAAALAAKEGGFVVTLPPDTLPSAISTFFLYNKAYIPSAQVVGSTSAVSAGLEAQFESLLMH</sequence>
<reference evidence="3" key="1">
    <citation type="submission" date="2014-11" db="EMBL/GenBank/DDBJ databases">
        <authorList>
            <person name="Hornung B.V."/>
        </authorList>
    </citation>
    <scope>NUCLEOTIDE SEQUENCE</scope>
    <source>
        <strain evidence="3">INE</strain>
    </source>
</reference>
<keyword evidence="1" id="KW-0732">Signal</keyword>
<feature type="chain" id="PRO_5035905805" evidence="1">
    <location>
        <begin position="35"/>
        <end position="638"/>
    </location>
</feature>
<dbReference type="PANTHER" id="PTHR30032:SF8">
    <property type="entry name" value="GERMINATION-SPECIFIC N-ACETYLMURAMOYL-L-ALANINE AMIDASE"/>
    <property type="match status" value="1"/>
</dbReference>
<proteinExistence type="predicted"/>
<dbReference type="Gene3D" id="2.60.40.10">
    <property type="entry name" value="Immunoglobulins"/>
    <property type="match status" value="1"/>
</dbReference>
<dbReference type="KEGG" id="aacx:DEACI_0180"/>
<dbReference type="Pfam" id="PF04122">
    <property type="entry name" value="CW_binding_2"/>
    <property type="match status" value="3"/>
</dbReference>
<dbReference type="Proteomes" id="UP000836597">
    <property type="component" value="Chromosome"/>
</dbReference>
<evidence type="ECO:0000313" key="3">
    <source>
        <dbReference type="EMBL" id="CEJ07749.1"/>
    </source>
</evidence>
<dbReference type="InterPro" id="IPR051922">
    <property type="entry name" value="Bact_Sporulation_Assoc"/>
</dbReference>
<dbReference type="InterPro" id="IPR013783">
    <property type="entry name" value="Ig-like_fold"/>
</dbReference>